<keyword evidence="1 3" id="KW-0963">Cytoplasm</keyword>
<keyword evidence="2 3" id="KW-0694">RNA-binding</keyword>
<dbReference type="NCBIfam" id="TIGR00086">
    <property type="entry name" value="smpB"/>
    <property type="match status" value="1"/>
</dbReference>
<dbReference type="GO" id="GO:0003677">
    <property type="term" value="F:DNA binding"/>
    <property type="evidence" value="ECO:0007669"/>
    <property type="project" value="UniProtKB-KW"/>
</dbReference>
<keyword evidence="4" id="KW-0238">DNA-binding</keyword>
<dbReference type="InterPro" id="IPR023620">
    <property type="entry name" value="SmpB"/>
</dbReference>
<evidence type="ECO:0000313" key="5">
    <source>
        <dbReference type="Proteomes" id="UP000238348"/>
    </source>
</evidence>
<dbReference type="NCBIfam" id="NF003843">
    <property type="entry name" value="PRK05422.1"/>
    <property type="match status" value="1"/>
</dbReference>
<evidence type="ECO:0000256" key="1">
    <source>
        <dbReference type="ARBA" id="ARBA00022490"/>
    </source>
</evidence>
<dbReference type="GO" id="GO:0070929">
    <property type="term" value="P:trans-translation"/>
    <property type="evidence" value="ECO:0007669"/>
    <property type="project" value="UniProtKB-UniRule"/>
</dbReference>
<name>A0A2L0F7E0_SORCE</name>
<comment type="function">
    <text evidence="3">Required for rescue of stalled ribosomes mediated by trans-translation. Binds to transfer-messenger RNA (tmRNA), required for stable association of tmRNA with ribosomes. tmRNA and SmpB together mimic tRNA shape, replacing the anticodon stem-loop with SmpB. tmRNA is encoded by the ssrA gene; the 2 termini fold to resemble tRNA(Ala) and it encodes a 'tag peptide', a short internal open reading frame. During trans-translation Ala-aminoacylated tmRNA acts like a tRNA, entering the A-site of stalled ribosomes, displacing the stalled mRNA. The ribosome then switches to translate the ORF on the tmRNA; the nascent peptide is terminated with the 'tag peptide' encoded by the tmRNA and targeted for degradation. The ribosome is freed to recommence translation, which seems to be the essential function of trans-translation.</text>
</comment>
<evidence type="ECO:0000313" key="4">
    <source>
        <dbReference type="EMBL" id="AUX47496.1"/>
    </source>
</evidence>
<dbReference type="GO" id="GO:0005829">
    <property type="term" value="C:cytosol"/>
    <property type="evidence" value="ECO:0007669"/>
    <property type="project" value="TreeGrafter"/>
</dbReference>
<dbReference type="Gene3D" id="2.40.280.10">
    <property type="match status" value="1"/>
</dbReference>
<dbReference type="PANTHER" id="PTHR30308">
    <property type="entry name" value="TMRNA-BINDING COMPONENT OF TRANS-TRANSLATION TAGGING COMPLEX"/>
    <property type="match status" value="1"/>
</dbReference>
<dbReference type="EMBL" id="CP012673">
    <property type="protein sequence ID" value="AUX47496.1"/>
    <property type="molecule type" value="Genomic_DNA"/>
</dbReference>
<protein>
    <recommendedName>
        <fullName evidence="3">SsrA-binding protein</fullName>
    </recommendedName>
    <alternativeName>
        <fullName evidence="3">Small protein B</fullName>
    </alternativeName>
</protein>
<evidence type="ECO:0000256" key="3">
    <source>
        <dbReference type="HAMAP-Rule" id="MF_00023"/>
    </source>
</evidence>
<dbReference type="CDD" id="cd09294">
    <property type="entry name" value="SmpB"/>
    <property type="match status" value="1"/>
</dbReference>
<dbReference type="Proteomes" id="UP000238348">
    <property type="component" value="Chromosome"/>
</dbReference>
<accession>A0A2L0F7E0</accession>
<dbReference type="InterPro" id="IPR000037">
    <property type="entry name" value="SsrA-bd_prot"/>
</dbReference>
<gene>
    <name evidence="3 4" type="primary">smpB</name>
    <name evidence="4" type="ORF">SOCE26_090170</name>
</gene>
<reference evidence="4 5" key="1">
    <citation type="submission" date="2015-09" db="EMBL/GenBank/DDBJ databases">
        <title>Sorangium comparison.</title>
        <authorList>
            <person name="Zaburannyi N."/>
            <person name="Bunk B."/>
            <person name="Overmann J."/>
            <person name="Mueller R."/>
        </authorList>
    </citation>
    <scope>NUCLEOTIDE SEQUENCE [LARGE SCALE GENOMIC DNA]</scope>
    <source>
        <strain evidence="4 5">So ce26</strain>
    </source>
</reference>
<dbReference type="SUPFAM" id="SSF74982">
    <property type="entry name" value="Small protein B (SmpB)"/>
    <property type="match status" value="1"/>
</dbReference>
<sequence length="179" mass="19728">MWLPGRGGTGASCYDPLVPKEKARPGETLIARNKRAGFDYDLGDRFEAGIVLKGSEVKMLRAGKADLTDSFCTVLRGEVFLQGVSIAAMADAAFGHLPKGARKLLLHRREIQRIDLSIAREGMTAVATRLYFKSGLAKVEIALARGKKIYDKREAIRTQDAEREARAVVVHGQRRYGRA</sequence>
<dbReference type="Pfam" id="PF01668">
    <property type="entry name" value="SmpB"/>
    <property type="match status" value="1"/>
</dbReference>
<organism evidence="4 5">
    <name type="scientific">Sorangium cellulosum</name>
    <name type="common">Polyangium cellulosum</name>
    <dbReference type="NCBI Taxonomy" id="56"/>
    <lineage>
        <taxon>Bacteria</taxon>
        <taxon>Pseudomonadati</taxon>
        <taxon>Myxococcota</taxon>
        <taxon>Polyangia</taxon>
        <taxon>Polyangiales</taxon>
        <taxon>Polyangiaceae</taxon>
        <taxon>Sorangium</taxon>
    </lineage>
</organism>
<comment type="similarity">
    <text evidence="3">Belongs to the SmpB family.</text>
</comment>
<dbReference type="GO" id="GO:0070930">
    <property type="term" value="P:trans-translation-dependent protein tagging"/>
    <property type="evidence" value="ECO:0007669"/>
    <property type="project" value="TreeGrafter"/>
</dbReference>
<dbReference type="HAMAP" id="MF_00023">
    <property type="entry name" value="SmpB"/>
    <property type="match status" value="1"/>
</dbReference>
<proteinExistence type="inferred from homology"/>
<comment type="subcellular location">
    <subcellularLocation>
        <location evidence="3">Cytoplasm</location>
    </subcellularLocation>
    <text evidence="3">The tmRNA-SmpB complex associates with stalled 70S ribosomes.</text>
</comment>
<dbReference type="PANTHER" id="PTHR30308:SF2">
    <property type="entry name" value="SSRA-BINDING PROTEIN"/>
    <property type="match status" value="1"/>
</dbReference>
<dbReference type="GO" id="GO:0003723">
    <property type="term" value="F:RNA binding"/>
    <property type="evidence" value="ECO:0007669"/>
    <property type="project" value="UniProtKB-UniRule"/>
</dbReference>
<evidence type="ECO:0000256" key="2">
    <source>
        <dbReference type="ARBA" id="ARBA00022884"/>
    </source>
</evidence>
<dbReference type="AlphaFoldDB" id="A0A2L0F7E0"/>